<feature type="domain" description="ABC transmembrane type-1" evidence="11">
    <location>
        <begin position="269"/>
        <end position="607"/>
    </location>
</feature>
<dbReference type="PROSITE" id="PS50893">
    <property type="entry name" value="ABC_TRANSPORTER_2"/>
    <property type="match status" value="2"/>
</dbReference>
<feature type="compositionally biased region" description="Polar residues" evidence="8">
    <location>
        <begin position="146"/>
        <end position="157"/>
    </location>
</feature>
<proteinExistence type="predicted"/>
<sequence>MPGPTERTTEEATNRSNAPSSPPLSTAFATPAAYFLGLGTEVTTYLSYSTFRTSESPITPPCNAMHCTARMDLDQPVAKENDPWRTSPGQVDEEHKPTASNDPAAAAQNPTHDEILDNDGSSQSGSEDIHKDLQEKRPRVDRTKSHATTTSAFSGTDSHIDGPEQKKPWHKKLNPLRWGKVPPVPETRSASREHTASFLSLIYFQWVAPIMSTGYKRTLEQNDIWTVNPNRSAEVMTLKLQASFNRRKARGDKYPLIWSMHETFKFEFWFGGVCQFFSNILQVISPFTLRFLIQFAQDAYVAAQRGDPPPHIGKGLGLVFGITFMQIIQSLGTNHFIYRGMMVGGQARGVLISVIFEKAMNISGRAKAGGREVTQGPGTEKEHDDHEKENTEAKSKAKKGGPKVAADTTRGVAGDGTGWPNGRVVNLMSVDTYRIDQASGLFHLIWTAPISMIVTLILLLVNLTYSALAGFSLLVIGLPVLTKVVKILFARRKKINKVTDQRVSLTQEILQSVRFVKFFGWESAFLKRLQDIRDQEIRMIQVLLAIRNAINAVSMSLPVFASMLAFITYSLTSHDLAPARVFSSLALFNSLRLPLNLLPLVIGQVTDAWSSVIRIQEYLLSEEMGDEAKFDADSDNAVELKNADFTWERTATQDPDHAIPAGKSKADMKSDKKAKKVSDKAEKQAAKLASTRPESSGVTTPDDGSTLAEDSEPFKLQNMNFSIGRNELVAVIGGVGSGKSSLLAALAGDMRMTNREKGEMMIGASRAFCPQYAWIQNATVKENILFGREMDKDWYQQVIKACALEPDLEMLPQGDATEIGERGITVSGGQKQRLNIARAIYFDADLILMDDPLSAVDAHVGRHIFDNAILGLLKDKARILATHQLWVLNRCDRIIWMEDGRIQAVDTFDNLMRDHAGFQLLMETTAVEEKQEEEDDVNEDEIEGEKKAVKKKRKGATLMQAEERAVKSVPWSVYFDYMRAGGIINSPLVLIFLIASQGANISTSLWLSWWTSNKFGYSKGIYIGVYAALGFSQALTMFLFSVILTIMGTNASKVMLNRAITRALRAPMSFFDTTPLGRITNRFSRDVDVMDNNLSDAMRMYLLTMGMILSVFALIIAYFHYFAIALGPLFLLFIFSAAYYRSSAREMKRFESVLRSNVFAKFSEGLSGTACIRAYGLKDTFINNLRDAIDDMNSAYYLTFANQRWLSTRLDLIGNLLVFVTGLLVVTSRFNVSPSIAGLVLSYILSIVQMIQFTVRQLAEVENGMNATERLHYYGTQLEEEAPLHTVEVRKSWPESGEIIFNNVQMRYRENLPLVLTGLSMHVRGGERIGVVGRTGAGKSSIMSTLFRLVELSGGSITIDGLDISTIGLQDLRSRLAIIPQDPTLFKGTIRSNLDPFNEHTDIELWSALRQSDLISEEATLDDKSPGRIHLDGIVEDEGLNFSLGQRQLMALARALVRGSQIIVCDEATSSVDMETDEKIQHTIATGFKGKTLLCIAHRLKTIINYDRICVMDQGTIAELDTPYALYEQGGIFRSMCDRSGIRKSDFGVWVKE</sequence>
<evidence type="ECO:0000256" key="9">
    <source>
        <dbReference type="SAM" id="Phobius"/>
    </source>
</evidence>
<evidence type="ECO:0000256" key="1">
    <source>
        <dbReference type="ARBA" id="ARBA00004370"/>
    </source>
</evidence>
<evidence type="ECO:0000256" key="5">
    <source>
        <dbReference type="ARBA" id="ARBA00022840"/>
    </source>
</evidence>
<feature type="transmembrane region" description="Helical" evidence="9">
    <location>
        <begin position="1122"/>
        <end position="1140"/>
    </location>
</feature>
<organism evidence="12 13">
    <name type="scientific">Oculimacula yallundae</name>
    <dbReference type="NCBI Taxonomy" id="86028"/>
    <lineage>
        <taxon>Eukaryota</taxon>
        <taxon>Fungi</taxon>
        <taxon>Dikarya</taxon>
        <taxon>Ascomycota</taxon>
        <taxon>Pezizomycotina</taxon>
        <taxon>Leotiomycetes</taxon>
        <taxon>Helotiales</taxon>
        <taxon>Ploettnerulaceae</taxon>
        <taxon>Oculimacula</taxon>
    </lineage>
</organism>
<feature type="region of interest" description="Disordered" evidence="8">
    <location>
        <begin position="78"/>
        <end position="176"/>
    </location>
</feature>
<dbReference type="InterPro" id="IPR011527">
    <property type="entry name" value="ABC1_TM_dom"/>
</dbReference>
<evidence type="ECO:0000256" key="2">
    <source>
        <dbReference type="ARBA" id="ARBA00022448"/>
    </source>
</evidence>
<feature type="transmembrane region" description="Helical" evidence="9">
    <location>
        <begin position="1021"/>
        <end position="1048"/>
    </location>
</feature>
<dbReference type="CDD" id="cd03250">
    <property type="entry name" value="ABCC_MRP_domain1"/>
    <property type="match status" value="1"/>
</dbReference>
<dbReference type="CDD" id="cd18597">
    <property type="entry name" value="ABC_6TM_YOR1_D1_like"/>
    <property type="match status" value="1"/>
</dbReference>
<dbReference type="InterPro" id="IPR003593">
    <property type="entry name" value="AAA+_ATPase"/>
</dbReference>
<reference evidence="12 13" key="1">
    <citation type="journal article" date="2024" name="Commun. Biol.">
        <title>Comparative genomic analysis of thermophilic fungi reveals convergent evolutionary adaptations and gene losses.</title>
        <authorList>
            <person name="Steindorff A.S."/>
            <person name="Aguilar-Pontes M.V."/>
            <person name="Robinson A.J."/>
            <person name="Andreopoulos B."/>
            <person name="LaButti K."/>
            <person name="Kuo A."/>
            <person name="Mondo S."/>
            <person name="Riley R."/>
            <person name="Otillar R."/>
            <person name="Haridas S."/>
            <person name="Lipzen A."/>
            <person name="Grimwood J."/>
            <person name="Schmutz J."/>
            <person name="Clum A."/>
            <person name="Reid I.D."/>
            <person name="Moisan M.C."/>
            <person name="Butler G."/>
            <person name="Nguyen T.T.M."/>
            <person name="Dewar K."/>
            <person name="Conant G."/>
            <person name="Drula E."/>
            <person name="Henrissat B."/>
            <person name="Hansel C."/>
            <person name="Singer S."/>
            <person name="Hutchinson M.I."/>
            <person name="de Vries R.P."/>
            <person name="Natvig D.O."/>
            <person name="Powell A.J."/>
            <person name="Tsang A."/>
            <person name="Grigoriev I.V."/>
        </authorList>
    </citation>
    <scope>NUCLEOTIDE SEQUENCE [LARGE SCALE GENOMIC DNA]</scope>
    <source>
        <strain evidence="12 13">CBS 494.80</strain>
    </source>
</reference>
<name>A0ABR4CFH2_9HELO</name>
<dbReference type="Gene3D" id="3.40.50.300">
    <property type="entry name" value="P-loop containing nucleotide triphosphate hydrolases"/>
    <property type="match status" value="2"/>
</dbReference>
<keyword evidence="5" id="KW-0067">ATP-binding</keyword>
<dbReference type="PROSITE" id="PS00211">
    <property type="entry name" value="ABC_TRANSPORTER_1"/>
    <property type="match status" value="2"/>
</dbReference>
<dbReference type="CDD" id="cd03244">
    <property type="entry name" value="ABCC_MRP_domain2"/>
    <property type="match status" value="1"/>
</dbReference>
<dbReference type="Proteomes" id="UP001595075">
    <property type="component" value="Unassembled WGS sequence"/>
</dbReference>
<dbReference type="PANTHER" id="PTHR24223">
    <property type="entry name" value="ATP-BINDING CASSETTE SUB-FAMILY C"/>
    <property type="match status" value="1"/>
</dbReference>
<dbReference type="EMBL" id="JAZHXI010000008">
    <property type="protein sequence ID" value="KAL2068683.1"/>
    <property type="molecule type" value="Genomic_DNA"/>
</dbReference>
<feature type="transmembrane region" description="Helical" evidence="9">
    <location>
        <begin position="441"/>
        <end position="461"/>
    </location>
</feature>
<evidence type="ECO:0000259" key="10">
    <source>
        <dbReference type="PROSITE" id="PS50893"/>
    </source>
</evidence>
<feature type="compositionally biased region" description="Polar residues" evidence="8">
    <location>
        <begin position="692"/>
        <end position="703"/>
    </location>
</feature>
<evidence type="ECO:0000256" key="8">
    <source>
        <dbReference type="SAM" id="MobiDB-lite"/>
    </source>
</evidence>
<evidence type="ECO:0000313" key="12">
    <source>
        <dbReference type="EMBL" id="KAL2068683.1"/>
    </source>
</evidence>
<dbReference type="InterPro" id="IPR036640">
    <property type="entry name" value="ABC1_TM_sf"/>
</dbReference>
<dbReference type="PANTHER" id="PTHR24223:SF464">
    <property type="entry name" value="ABC-TYPE TRANSPORTER CICA"/>
    <property type="match status" value="1"/>
</dbReference>
<accession>A0ABR4CFH2</accession>
<gene>
    <name evidence="12" type="ORF">VTL71DRAFT_15021</name>
</gene>
<feature type="transmembrane region" description="Helical" evidence="9">
    <location>
        <begin position="988"/>
        <end position="1009"/>
    </location>
</feature>
<dbReference type="Gene3D" id="1.20.1560.10">
    <property type="entry name" value="ABC transporter type 1, transmembrane domain"/>
    <property type="match status" value="2"/>
</dbReference>
<keyword evidence="7 9" id="KW-0472">Membrane</keyword>
<feature type="compositionally biased region" description="Basic and acidic residues" evidence="8">
    <location>
        <begin position="664"/>
        <end position="685"/>
    </location>
</feature>
<evidence type="ECO:0000256" key="6">
    <source>
        <dbReference type="ARBA" id="ARBA00022989"/>
    </source>
</evidence>
<dbReference type="Pfam" id="PF00005">
    <property type="entry name" value="ABC_tran"/>
    <property type="match status" value="2"/>
</dbReference>
<dbReference type="PROSITE" id="PS50929">
    <property type="entry name" value="ABC_TM1F"/>
    <property type="match status" value="2"/>
</dbReference>
<feature type="region of interest" description="Disordered" evidence="8">
    <location>
        <begin position="651"/>
        <end position="710"/>
    </location>
</feature>
<evidence type="ECO:0000259" key="11">
    <source>
        <dbReference type="PROSITE" id="PS50929"/>
    </source>
</evidence>
<dbReference type="SMART" id="SM00382">
    <property type="entry name" value="AAA"/>
    <property type="match status" value="2"/>
</dbReference>
<feature type="domain" description="ABC transporter" evidence="10">
    <location>
        <begin position="1299"/>
        <end position="1539"/>
    </location>
</feature>
<dbReference type="CDD" id="cd18606">
    <property type="entry name" value="ABC_6TM_YOR1_D2_like"/>
    <property type="match status" value="1"/>
</dbReference>
<dbReference type="SUPFAM" id="SSF90123">
    <property type="entry name" value="ABC transporter transmembrane region"/>
    <property type="match status" value="2"/>
</dbReference>
<feature type="compositionally biased region" description="Basic and acidic residues" evidence="8">
    <location>
        <begin position="379"/>
        <end position="395"/>
    </location>
</feature>
<feature type="region of interest" description="Disordered" evidence="8">
    <location>
        <begin position="1"/>
        <end position="27"/>
    </location>
</feature>
<feature type="compositionally biased region" description="Basic and acidic residues" evidence="8">
    <location>
        <begin position="158"/>
        <end position="167"/>
    </location>
</feature>
<keyword evidence="13" id="KW-1185">Reference proteome</keyword>
<dbReference type="SUPFAM" id="SSF52540">
    <property type="entry name" value="P-loop containing nucleoside triphosphate hydrolases"/>
    <property type="match status" value="2"/>
</dbReference>
<feature type="domain" description="ABC transporter" evidence="10">
    <location>
        <begin position="698"/>
        <end position="924"/>
    </location>
</feature>
<feature type="transmembrane region" description="Helical" evidence="9">
    <location>
        <begin position="548"/>
        <end position="569"/>
    </location>
</feature>
<evidence type="ECO:0000256" key="7">
    <source>
        <dbReference type="ARBA" id="ARBA00023136"/>
    </source>
</evidence>
<feature type="region of interest" description="Disordered" evidence="8">
    <location>
        <begin position="367"/>
        <end position="412"/>
    </location>
</feature>
<dbReference type="Pfam" id="PF00664">
    <property type="entry name" value="ABC_membrane"/>
    <property type="match status" value="2"/>
</dbReference>
<keyword evidence="4" id="KW-0547">Nucleotide-binding</keyword>
<evidence type="ECO:0000256" key="4">
    <source>
        <dbReference type="ARBA" id="ARBA00022741"/>
    </source>
</evidence>
<dbReference type="InterPro" id="IPR017871">
    <property type="entry name" value="ABC_transporter-like_CS"/>
</dbReference>
<feature type="compositionally biased region" description="Polar residues" evidence="8">
    <location>
        <begin position="14"/>
        <end position="27"/>
    </location>
</feature>
<feature type="transmembrane region" description="Helical" evidence="9">
    <location>
        <begin position="315"/>
        <end position="338"/>
    </location>
</feature>
<dbReference type="InterPro" id="IPR027417">
    <property type="entry name" value="P-loop_NTPase"/>
</dbReference>
<keyword evidence="3 9" id="KW-0812">Transmembrane</keyword>
<feature type="compositionally biased region" description="Basic and acidic residues" evidence="8">
    <location>
        <begin position="127"/>
        <end position="144"/>
    </location>
</feature>
<feature type="transmembrane region" description="Helical" evidence="9">
    <location>
        <begin position="467"/>
        <end position="489"/>
    </location>
</feature>
<protein>
    <submittedName>
        <fullName evidence="12">Uncharacterized protein</fullName>
    </submittedName>
</protein>
<feature type="transmembrane region" description="Helical" evidence="9">
    <location>
        <begin position="1100"/>
        <end position="1116"/>
    </location>
</feature>
<keyword evidence="6 9" id="KW-1133">Transmembrane helix</keyword>
<evidence type="ECO:0000313" key="13">
    <source>
        <dbReference type="Proteomes" id="UP001595075"/>
    </source>
</evidence>
<keyword evidence="2" id="KW-0813">Transport</keyword>
<comment type="caution">
    <text evidence="12">The sequence shown here is derived from an EMBL/GenBank/DDBJ whole genome shotgun (WGS) entry which is preliminary data.</text>
</comment>
<evidence type="ECO:0000256" key="3">
    <source>
        <dbReference type="ARBA" id="ARBA00022692"/>
    </source>
</evidence>
<dbReference type="InterPro" id="IPR050173">
    <property type="entry name" value="ABC_transporter_C-like"/>
</dbReference>
<dbReference type="InterPro" id="IPR003439">
    <property type="entry name" value="ABC_transporter-like_ATP-bd"/>
</dbReference>
<comment type="subcellular location">
    <subcellularLocation>
        <location evidence="1">Membrane</location>
    </subcellularLocation>
</comment>
<feature type="domain" description="ABC transmembrane type-1" evidence="11">
    <location>
        <begin position="988"/>
        <end position="1263"/>
    </location>
</feature>